<name>A0A7W8FRL3_9BACL</name>
<proteinExistence type="predicted"/>
<protein>
    <recommendedName>
        <fullName evidence="2">Peptidase S9 prolyl oligopeptidase catalytic domain-containing protein</fullName>
    </recommendedName>
</protein>
<dbReference type="PANTHER" id="PTHR22946">
    <property type="entry name" value="DIENELACTONE HYDROLASE DOMAIN-CONTAINING PROTEIN-RELATED"/>
    <property type="match status" value="1"/>
</dbReference>
<dbReference type="RefSeq" id="WP_135502342.1">
    <property type="nucleotide sequence ID" value="NZ_JACHHE010000001.1"/>
</dbReference>
<evidence type="ECO:0000313" key="3">
    <source>
        <dbReference type="EMBL" id="MBB5179123.1"/>
    </source>
</evidence>
<evidence type="ECO:0000259" key="2">
    <source>
        <dbReference type="Pfam" id="PF00326"/>
    </source>
</evidence>
<evidence type="ECO:0000256" key="1">
    <source>
        <dbReference type="ARBA" id="ARBA00022801"/>
    </source>
</evidence>
<dbReference type="GO" id="GO:0008236">
    <property type="term" value="F:serine-type peptidase activity"/>
    <property type="evidence" value="ECO:0007669"/>
    <property type="project" value="InterPro"/>
</dbReference>
<accession>A0A7W8FRL3</accession>
<keyword evidence="1" id="KW-0378">Hydrolase</keyword>
<dbReference type="Pfam" id="PF00326">
    <property type="entry name" value="Peptidase_S9"/>
    <property type="match status" value="1"/>
</dbReference>
<dbReference type="PANTHER" id="PTHR22946:SF9">
    <property type="entry name" value="POLYKETIDE TRANSFERASE AF380"/>
    <property type="match status" value="1"/>
</dbReference>
<dbReference type="GO" id="GO:0006508">
    <property type="term" value="P:proteolysis"/>
    <property type="evidence" value="ECO:0007669"/>
    <property type="project" value="InterPro"/>
</dbReference>
<dbReference type="AlphaFoldDB" id="A0A7W8FRL3"/>
<dbReference type="Gene3D" id="3.40.50.1820">
    <property type="entry name" value="alpha/beta hydrolase"/>
    <property type="match status" value="1"/>
</dbReference>
<keyword evidence="4" id="KW-1185">Reference proteome</keyword>
<comment type="caution">
    <text evidence="3">The sequence shown here is derived from an EMBL/GenBank/DDBJ whole genome shotgun (WGS) entry which is preliminary data.</text>
</comment>
<organism evidence="3 4">
    <name type="scientific">Planococcus koreensis</name>
    <dbReference type="NCBI Taxonomy" id="112331"/>
    <lineage>
        <taxon>Bacteria</taxon>
        <taxon>Bacillati</taxon>
        <taxon>Bacillota</taxon>
        <taxon>Bacilli</taxon>
        <taxon>Bacillales</taxon>
        <taxon>Caryophanaceae</taxon>
        <taxon>Planococcus</taxon>
    </lineage>
</organism>
<dbReference type="GO" id="GO:0052689">
    <property type="term" value="F:carboxylic ester hydrolase activity"/>
    <property type="evidence" value="ECO:0007669"/>
    <property type="project" value="UniProtKB-ARBA"/>
</dbReference>
<sequence length="256" mass="29126">MRVERENWKGIPLLHVVPDDKIDERLPTVVFFHGHMSAKEHNLHYAYQLAEKGLRVLLPDAHLHGEREEGLDGIQMSLRFWEVVLTSIEELEILNNELHRKQLAAGEIGVGGTSMGGITTLGALTVYPWIKTSAVMMGAANYVQLAKAQMQQFESKGFKLPITQEERNKMLQTLEHFDATKNKSIFNSRPVFFWHGEQDTTVPFSPIFSFYKALTEDYAEVPERLYFMRDKEAGHAVSRSGMLAATDWLARHTAAQ</sequence>
<dbReference type="InterPro" id="IPR001375">
    <property type="entry name" value="Peptidase_S9_cat"/>
</dbReference>
<reference evidence="3 4" key="1">
    <citation type="submission" date="2020-08" db="EMBL/GenBank/DDBJ databases">
        <title>Genomic Encyclopedia of Type Strains, Phase IV (KMG-IV): sequencing the most valuable type-strain genomes for metagenomic binning, comparative biology and taxonomic classification.</title>
        <authorList>
            <person name="Goeker M."/>
        </authorList>
    </citation>
    <scope>NUCLEOTIDE SEQUENCE [LARGE SCALE GENOMIC DNA]</scope>
    <source>
        <strain evidence="3 4">DSM 15895</strain>
    </source>
</reference>
<gene>
    <name evidence="3" type="ORF">HNQ44_000545</name>
</gene>
<feature type="domain" description="Peptidase S9 prolyl oligopeptidase catalytic" evidence="2">
    <location>
        <begin position="103"/>
        <end position="240"/>
    </location>
</feature>
<dbReference type="OrthoDB" id="31158at2"/>
<dbReference type="InterPro" id="IPR050261">
    <property type="entry name" value="FrsA_esterase"/>
</dbReference>
<dbReference type="Proteomes" id="UP000525923">
    <property type="component" value="Unassembled WGS sequence"/>
</dbReference>
<evidence type="ECO:0000313" key="4">
    <source>
        <dbReference type="Proteomes" id="UP000525923"/>
    </source>
</evidence>
<dbReference type="InterPro" id="IPR029058">
    <property type="entry name" value="AB_hydrolase_fold"/>
</dbReference>
<dbReference type="SUPFAM" id="SSF53474">
    <property type="entry name" value="alpha/beta-Hydrolases"/>
    <property type="match status" value="1"/>
</dbReference>
<dbReference type="EMBL" id="JACHHE010000001">
    <property type="protein sequence ID" value="MBB5179123.1"/>
    <property type="molecule type" value="Genomic_DNA"/>
</dbReference>